<dbReference type="Proteomes" id="UP001054252">
    <property type="component" value="Unassembled WGS sequence"/>
</dbReference>
<dbReference type="InterPro" id="IPR002110">
    <property type="entry name" value="Ankyrin_rpt"/>
</dbReference>
<dbReference type="SUPFAM" id="SSF48403">
    <property type="entry name" value="Ankyrin repeat"/>
    <property type="match status" value="1"/>
</dbReference>
<dbReference type="PANTHER" id="PTHR24121:SF21">
    <property type="entry name" value="ANKYRIN REPEAT FAMILY PROTEIN"/>
    <property type="match status" value="1"/>
</dbReference>
<proteinExistence type="predicted"/>
<dbReference type="SMART" id="SM00248">
    <property type="entry name" value="ANK"/>
    <property type="match status" value="3"/>
</dbReference>
<dbReference type="EMBL" id="BPVZ01000070">
    <property type="protein sequence ID" value="GKV25918.1"/>
    <property type="molecule type" value="Genomic_DNA"/>
</dbReference>
<reference evidence="1 2" key="1">
    <citation type="journal article" date="2021" name="Commun. Biol.">
        <title>The genome of Shorea leprosula (Dipterocarpaceae) highlights the ecological relevance of drought in aseasonal tropical rainforests.</title>
        <authorList>
            <person name="Ng K.K.S."/>
            <person name="Kobayashi M.J."/>
            <person name="Fawcett J.A."/>
            <person name="Hatakeyama M."/>
            <person name="Paape T."/>
            <person name="Ng C.H."/>
            <person name="Ang C.C."/>
            <person name="Tnah L.H."/>
            <person name="Lee C.T."/>
            <person name="Nishiyama T."/>
            <person name="Sese J."/>
            <person name="O'Brien M.J."/>
            <person name="Copetti D."/>
            <person name="Mohd Noor M.I."/>
            <person name="Ong R.C."/>
            <person name="Putra M."/>
            <person name="Sireger I.Z."/>
            <person name="Indrioko S."/>
            <person name="Kosugi Y."/>
            <person name="Izuno A."/>
            <person name="Isagi Y."/>
            <person name="Lee S.L."/>
            <person name="Shimizu K.K."/>
        </authorList>
    </citation>
    <scope>NUCLEOTIDE SEQUENCE [LARGE SCALE GENOMIC DNA]</scope>
    <source>
        <strain evidence="1">214</strain>
    </source>
</reference>
<accession>A0AAV5KMV0</accession>
<keyword evidence="2" id="KW-1185">Reference proteome</keyword>
<evidence type="ECO:0000313" key="1">
    <source>
        <dbReference type="EMBL" id="GKV25918.1"/>
    </source>
</evidence>
<dbReference type="Pfam" id="PF14223">
    <property type="entry name" value="Retrotran_gag_2"/>
    <property type="match status" value="1"/>
</dbReference>
<dbReference type="AlphaFoldDB" id="A0AAV5KMV0"/>
<dbReference type="PANTHER" id="PTHR24121">
    <property type="entry name" value="NO MECHANORECEPTOR POTENTIAL C, ISOFORM D-RELATED"/>
    <property type="match status" value="1"/>
</dbReference>
<name>A0AAV5KMV0_9ROSI</name>
<dbReference type="InterPro" id="IPR036770">
    <property type="entry name" value="Ankyrin_rpt-contain_sf"/>
</dbReference>
<organism evidence="1 2">
    <name type="scientific">Rubroshorea leprosula</name>
    <dbReference type="NCBI Taxonomy" id="152421"/>
    <lineage>
        <taxon>Eukaryota</taxon>
        <taxon>Viridiplantae</taxon>
        <taxon>Streptophyta</taxon>
        <taxon>Embryophyta</taxon>
        <taxon>Tracheophyta</taxon>
        <taxon>Spermatophyta</taxon>
        <taxon>Magnoliopsida</taxon>
        <taxon>eudicotyledons</taxon>
        <taxon>Gunneridae</taxon>
        <taxon>Pentapetalae</taxon>
        <taxon>rosids</taxon>
        <taxon>malvids</taxon>
        <taxon>Malvales</taxon>
        <taxon>Dipterocarpaceae</taxon>
        <taxon>Rubroshorea</taxon>
    </lineage>
</organism>
<comment type="caution">
    <text evidence="1">The sequence shown here is derived from an EMBL/GenBank/DDBJ whole genome shotgun (WGS) entry which is preliminary data.</text>
</comment>
<gene>
    <name evidence="1" type="ORF">SLEP1_g35294</name>
</gene>
<evidence type="ECO:0008006" key="3">
    <source>
        <dbReference type="Google" id="ProtNLM"/>
    </source>
</evidence>
<dbReference type="Gene3D" id="1.25.40.20">
    <property type="entry name" value="Ankyrin repeat-containing domain"/>
    <property type="match status" value="1"/>
</dbReference>
<protein>
    <recommendedName>
        <fullName evidence="3">DUF4219 domain-containing protein</fullName>
    </recommendedName>
</protein>
<evidence type="ECO:0000313" key="2">
    <source>
        <dbReference type="Proteomes" id="UP001054252"/>
    </source>
</evidence>
<sequence length="282" mass="31760">MIVPELLASDNYKRWNICMKSYLVSQDLWDAVLHSWTPVGVDTKEWIKKDAAALHAIQISCEPNKFDVIEEITSAKTAWDTLKQKHIEKHPEDGPPPSLIDFLKEQGYQTMEKPQSLIVQNAIDKGDVDAVMDFFKRNPPAENLRFWTGYPSLHYAAIVGKLNIVKALLECTPAVEKDPWDNTALAYAAEFGNTDIAKYLVSKDSSLVSMVNRDGATPVVQACGQGHKEVTNFLYSETPFEMLLCKNGKQGSELLQSFGWIRPNANSIQQWKWANILATMDL</sequence>
<dbReference type="Pfam" id="PF12796">
    <property type="entry name" value="Ank_2"/>
    <property type="match status" value="1"/>
</dbReference>